<dbReference type="EMBL" id="JAABOA010006256">
    <property type="protein sequence ID" value="KAF9566872.1"/>
    <property type="molecule type" value="Genomic_DNA"/>
</dbReference>
<comment type="caution">
    <text evidence="2">The sequence shown here is derived from an EMBL/GenBank/DDBJ whole genome shotgun (WGS) entry which is preliminary data.</text>
</comment>
<evidence type="ECO:0000313" key="2">
    <source>
        <dbReference type="EMBL" id="KAF9566872.1"/>
    </source>
</evidence>
<accession>A0A9P6FK70</accession>
<protein>
    <submittedName>
        <fullName evidence="2">Uncharacterized protein</fullName>
    </submittedName>
</protein>
<feature type="region of interest" description="Disordered" evidence="1">
    <location>
        <begin position="1"/>
        <end position="60"/>
    </location>
</feature>
<sequence>MSSPMSPSMSPSISSSTLPSPPVSPASSAGSLSTLVSALNSPVTSSKSVMTESASDLRQRRQQVPLAIAIPRRMSSLIGPDTATAMTPEWPPYVPGEGGLRTPECDLSQTEIENDIMRFLAPYNIEKTECPSPRTLTRRPTIRRSSTSTSSRTSVESPRVGTSGRRSVSSHTRFVPDTPPPMMPLPAIPGTPKSLSASTSSPELGRGRASTDSAIPTKKSCISPKHVRAASQASVPVQRVEMDLSKDRRRSRA</sequence>
<feature type="compositionally biased region" description="Polar residues" evidence="1">
    <location>
        <begin position="193"/>
        <end position="202"/>
    </location>
</feature>
<feature type="compositionally biased region" description="Pro residues" evidence="1">
    <location>
        <begin position="177"/>
        <end position="189"/>
    </location>
</feature>
<feature type="compositionally biased region" description="Low complexity" evidence="1">
    <location>
        <begin position="1"/>
        <end position="18"/>
    </location>
</feature>
<feature type="compositionally biased region" description="Low complexity" evidence="1">
    <location>
        <begin position="25"/>
        <end position="34"/>
    </location>
</feature>
<evidence type="ECO:0000313" key="3">
    <source>
        <dbReference type="Proteomes" id="UP000780801"/>
    </source>
</evidence>
<reference evidence="2" key="1">
    <citation type="journal article" date="2020" name="Fungal Divers.">
        <title>Resolving the Mortierellaceae phylogeny through synthesis of multi-gene phylogenetics and phylogenomics.</title>
        <authorList>
            <person name="Vandepol N."/>
            <person name="Liber J."/>
            <person name="Desiro A."/>
            <person name="Na H."/>
            <person name="Kennedy M."/>
            <person name="Barry K."/>
            <person name="Grigoriev I.V."/>
            <person name="Miller A.N."/>
            <person name="O'Donnell K."/>
            <person name="Stajich J.E."/>
            <person name="Bonito G."/>
        </authorList>
    </citation>
    <scope>NUCLEOTIDE SEQUENCE</scope>
    <source>
        <strain evidence="2">KOD1015</strain>
    </source>
</reference>
<gene>
    <name evidence="2" type="ORF">BGW38_008862</name>
</gene>
<feature type="compositionally biased region" description="Polar residues" evidence="1">
    <location>
        <begin position="35"/>
        <end position="56"/>
    </location>
</feature>
<keyword evidence="3" id="KW-1185">Reference proteome</keyword>
<dbReference type="Proteomes" id="UP000780801">
    <property type="component" value="Unassembled WGS sequence"/>
</dbReference>
<name>A0A9P6FK70_9FUNG</name>
<evidence type="ECO:0000256" key="1">
    <source>
        <dbReference type="SAM" id="MobiDB-lite"/>
    </source>
</evidence>
<proteinExistence type="predicted"/>
<feature type="region of interest" description="Disordered" evidence="1">
    <location>
        <begin position="129"/>
        <end position="253"/>
    </location>
</feature>
<dbReference type="AlphaFoldDB" id="A0A9P6FK70"/>
<organism evidence="2 3">
    <name type="scientific">Lunasporangiospora selenospora</name>
    <dbReference type="NCBI Taxonomy" id="979761"/>
    <lineage>
        <taxon>Eukaryota</taxon>
        <taxon>Fungi</taxon>
        <taxon>Fungi incertae sedis</taxon>
        <taxon>Mucoromycota</taxon>
        <taxon>Mortierellomycotina</taxon>
        <taxon>Mortierellomycetes</taxon>
        <taxon>Mortierellales</taxon>
        <taxon>Mortierellaceae</taxon>
        <taxon>Lunasporangiospora</taxon>
    </lineage>
</organism>
<feature type="compositionally biased region" description="Low complexity" evidence="1">
    <location>
        <begin position="143"/>
        <end position="173"/>
    </location>
</feature>
<feature type="non-terminal residue" evidence="2">
    <location>
        <position position="253"/>
    </location>
</feature>